<dbReference type="GO" id="GO:0055129">
    <property type="term" value="P:L-proline biosynthetic process"/>
    <property type="evidence" value="ECO:0007669"/>
    <property type="project" value="UniProtKB-UniPathway"/>
</dbReference>
<dbReference type="UniPathway" id="UPA00098">
    <property type="reaction ID" value="UER00361"/>
</dbReference>
<name>L5KQP2_PTEAL</name>
<sequence>MIIIPAQVLNNIVRIILRWRTRDYKRGLHRRRAASLGPGAELHSRRHPVGSQDDSQLSRNGPVCGVCAQEDEDEPDPEQQEDSEEQRRPVPGHEAAHHPLHPGRDRCRCPAQALWSLLNSRCHHQFSREEADSVPAGPQGDSLHDLHTCAGTGGCHKHPRPGGGWAAPGAAHEQHGLFCTEVAEDLIDGATGISSSGPACVFMALDPQADGRVKMGLPWHLAVPFGARLARGCQDGAGLRAASRPAQGQCLLPRRDHHPCPPLPREWRLSAHQCSRGLLHPNMRATVHG</sequence>
<dbReference type="Proteomes" id="UP000010552">
    <property type="component" value="Unassembled WGS sequence"/>
</dbReference>
<evidence type="ECO:0000259" key="2">
    <source>
        <dbReference type="Pfam" id="PF14748"/>
    </source>
</evidence>
<dbReference type="SUPFAM" id="SSF48179">
    <property type="entry name" value="6-phosphogluconate dehydrogenase C-terminal domain-like"/>
    <property type="match status" value="1"/>
</dbReference>
<proteinExistence type="predicted"/>
<dbReference type="Pfam" id="PF14748">
    <property type="entry name" value="P5CR_dimer"/>
    <property type="match status" value="1"/>
</dbReference>
<organism evidence="3 4">
    <name type="scientific">Pteropus alecto</name>
    <name type="common">Black flying fox</name>
    <dbReference type="NCBI Taxonomy" id="9402"/>
    <lineage>
        <taxon>Eukaryota</taxon>
        <taxon>Metazoa</taxon>
        <taxon>Chordata</taxon>
        <taxon>Craniata</taxon>
        <taxon>Vertebrata</taxon>
        <taxon>Euteleostomi</taxon>
        <taxon>Mammalia</taxon>
        <taxon>Eutheria</taxon>
        <taxon>Laurasiatheria</taxon>
        <taxon>Chiroptera</taxon>
        <taxon>Yinpterochiroptera</taxon>
        <taxon>Pteropodoidea</taxon>
        <taxon>Pteropodidae</taxon>
        <taxon>Pteropodinae</taxon>
        <taxon>Pteropus</taxon>
    </lineage>
</organism>
<dbReference type="InterPro" id="IPR008927">
    <property type="entry name" value="6-PGluconate_DH-like_C_sf"/>
</dbReference>
<evidence type="ECO:0000313" key="4">
    <source>
        <dbReference type="Proteomes" id="UP000010552"/>
    </source>
</evidence>
<feature type="region of interest" description="Disordered" evidence="1">
    <location>
        <begin position="35"/>
        <end position="103"/>
    </location>
</feature>
<feature type="compositionally biased region" description="Acidic residues" evidence="1">
    <location>
        <begin position="69"/>
        <end position="84"/>
    </location>
</feature>
<dbReference type="InParanoid" id="L5KQP2"/>
<reference evidence="4" key="1">
    <citation type="journal article" date="2013" name="Science">
        <title>Comparative analysis of bat genomes provides insight into the evolution of flight and immunity.</title>
        <authorList>
            <person name="Zhang G."/>
            <person name="Cowled C."/>
            <person name="Shi Z."/>
            <person name="Huang Z."/>
            <person name="Bishop-Lilly K.A."/>
            <person name="Fang X."/>
            <person name="Wynne J.W."/>
            <person name="Xiong Z."/>
            <person name="Baker M.L."/>
            <person name="Zhao W."/>
            <person name="Tachedjian M."/>
            <person name="Zhu Y."/>
            <person name="Zhou P."/>
            <person name="Jiang X."/>
            <person name="Ng J."/>
            <person name="Yang L."/>
            <person name="Wu L."/>
            <person name="Xiao J."/>
            <person name="Feng Y."/>
            <person name="Chen Y."/>
            <person name="Sun X."/>
            <person name="Zhang Y."/>
            <person name="Marsh G.A."/>
            <person name="Crameri G."/>
            <person name="Broder C.C."/>
            <person name="Frey K.G."/>
            <person name="Wang L.F."/>
            <person name="Wang J."/>
        </authorList>
    </citation>
    <scope>NUCLEOTIDE SEQUENCE [LARGE SCALE GENOMIC DNA]</scope>
</reference>
<keyword evidence="4" id="KW-1185">Reference proteome</keyword>
<dbReference type="InterPro" id="IPR029036">
    <property type="entry name" value="P5CR_dimer"/>
</dbReference>
<protein>
    <submittedName>
        <fullName evidence="3">Pyrroline-5-carboxylate reductase 2</fullName>
    </submittedName>
</protein>
<accession>L5KQP2</accession>
<dbReference type="EMBL" id="KB030592">
    <property type="protein sequence ID" value="ELK13707.1"/>
    <property type="molecule type" value="Genomic_DNA"/>
</dbReference>
<gene>
    <name evidence="3" type="ORF">PAL_GLEAN10010940</name>
</gene>
<feature type="compositionally biased region" description="Basic and acidic residues" evidence="1">
    <location>
        <begin position="94"/>
        <end position="103"/>
    </location>
</feature>
<feature type="domain" description="Pyrroline-5-carboxylate reductase dimerisation" evidence="2">
    <location>
        <begin position="184"/>
        <end position="233"/>
    </location>
</feature>
<dbReference type="Gene3D" id="1.10.3730.10">
    <property type="entry name" value="ProC C-terminal domain-like"/>
    <property type="match status" value="1"/>
</dbReference>
<dbReference type="AlphaFoldDB" id="L5KQP2"/>
<evidence type="ECO:0000313" key="3">
    <source>
        <dbReference type="EMBL" id="ELK13707.1"/>
    </source>
</evidence>
<evidence type="ECO:0000256" key="1">
    <source>
        <dbReference type="SAM" id="MobiDB-lite"/>
    </source>
</evidence>
<dbReference type="STRING" id="9402.L5KQP2"/>